<protein>
    <recommendedName>
        <fullName evidence="12">Breast cancer type 2 susceptibility protein</fullName>
    </recommendedName>
</protein>
<dbReference type="InterPro" id="IPR012340">
    <property type="entry name" value="NA-bd_OB-fold"/>
</dbReference>
<dbReference type="PANTHER" id="PTHR11289:SF0">
    <property type="entry name" value="BREAST CANCER TYPE 2 SUSCEPTIBILITY PROTEIN"/>
    <property type="match status" value="1"/>
</dbReference>
<dbReference type="GO" id="GO:0003677">
    <property type="term" value="F:DNA binding"/>
    <property type="evidence" value="ECO:0007669"/>
    <property type="project" value="UniProtKB-KW"/>
</dbReference>
<dbReference type="Pfam" id="PF09103">
    <property type="entry name" value="BRCA-2_OB1"/>
    <property type="match status" value="1"/>
</dbReference>
<evidence type="ECO:0000259" key="7">
    <source>
        <dbReference type="Pfam" id="PF09103"/>
    </source>
</evidence>
<dbReference type="PROSITE" id="PS50138">
    <property type="entry name" value="BRCA2_REPEAT"/>
    <property type="match status" value="10"/>
</dbReference>
<dbReference type="InterPro" id="IPR036315">
    <property type="entry name" value="BRCA2_hlx_sf"/>
</dbReference>
<feature type="domain" description="BRCA2 OB1" evidence="7">
    <location>
        <begin position="1412"/>
        <end position="1530"/>
    </location>
</feature>
<feature type="non-terminal residue" evidence="10">
    <location>
        <position position="2096"/>
    </location>
</feature>
<accession>A0A8S4HXV3</accession>
<dbReference type="SUPFAM" id="SSF50249">
    <property type="entry name" value="Nucleic acid-binding proteins"/>
    <property type="match status" value="3"/>
</dbReference>
<dbReference type="Proteomes" id="UP000838878">
    <property type="component" value="Chromosome 1"/>
</dbReference>
<keyword evidence="4" id="KW-0233">DNA recombination</keyword>
<dbReference type="OrthoDB" id="21095at2759"/>
<dbReference type="Pfam" id="PF09169">
    <property type="entry name" value="BRCA-2_helical"/>
    <property type="match status" value="1"/>
</dbReference>
<dbReference type="SUPFAM" id="SSF81878">
    <property type="entry name" value="BRCA2 tower domain"/>
    <property type="match status" value="1"/>
</dbReference>
<dbReference type="GO" id="GO:0005634">
    <property type="term" value="C:nucleus"/>
    <property type="evidence" value="ECO:0007669"/>
    <property type="project" value="TreeGrafter"/>
</dbReference>
<evidence type="ECO:0000259" key="8">
    <source>
        <dbReference type="Pfam" id="PF09104"/>
    </source>
</evidence>
<dbReference type="Gene3D" id="6.10.70.10">
    <property type="match status" value="1"/>
</dbReference>
<dbReference type="InterPro" id="IPR015188">
    <property type="entry name" value="BRCA2_OB_3"/>
</dbReference>
<keyword evidence="2" id="KW-0227">DNA damage</keyword>
<feature type="domain" description="BRCA2 OB3" evidence="8">
    <location>
        <begin position="1776"/>
        <end position="1912"/>
    </location>
</feature>
<dbReference type="InterPro" id="IPR015252">
    <property type="entry name" value="BRCA2_hlx"/>
</dbReference>
<evidence type="ECO:0000256" key="4">
    <source>
        <dbReference type="ARBA" id="ARBA00023172"/>
    </source>
</evidence>
<evidence type="ECO:0000256" key="6">
    <source>
        <dbReference type="SAM" id="MobiDB-lite"/>
    </source>
</evidence>
<dbReference type="Gene3D" id="2.40.50.140">
    <property type="entry name" value="Nucleic acid-binding proteins"/>
    <property type="match status" value="3"/>
</dbReference>
<dbReference type="GO" id="GO:0000724">
    <property type="term" value="P:double-strand break repair via homologous recombination"/>
    <property type="evidence" value="ECO:0007669"/>
    <property type="project" value="InterPro"/>
</dbReference>
<dbReference type="InterPro" id="IPR015187">
    <property type="entry name" value="BRCA2_OB_1"/>
</dbReference>
<keyword evidence="1" id="KW-0677">Repeat</keyword>
<keyword evidence="3" id="KW-0238">DNA-binding</keyword>
<dbReference type="Pfam" id="PF09104">
    <property type="entry name" value="BRCA-2_OB3"/>
    <property type="match status" value="1"/>
</dbReference>
<feature type="region of interest" description="Disordered" evidence="6">
    <location>
        <begin position="1251"/>
        <end position="1273"/>
    </location>
</feature>
<dbReference type="EMBL" id="OV170221">
    <property type="protein sequence ID" value="CAH0712821.1"/>
    <property type="molecule type" value="Genomic_DNA"/>
</dbReference>
<evidence type="ECO:0000259" key="9">
    <source>
        <dbReference type="Pfam" id="PF09169"/>
    </source>
</evidence>
<proteinExistence type="predicted"/>
<evidence type="ECO:0000256" key="3">
    <source>
        <dbReference type="ARBA" id="ARBA00023125"/>
    </source>
</evidence>
<evidence type="ECO:0000313" key="10">
    <source>
        <dbReference type="EMBL" id="CAH0712821.1"/>
    </source>
</evidence>
<sequence>MADENRDFIKSFESSLQLQNKKKVIPLYQENKTCKSNIIKLSAKEVILNVSQQMKAIQIADSIRKVCNKSELNMYKKNDFVPLHTLTTDEQPKQTQYNKFDTQCVSDTQLINIVEHAEALMDVPKDIGLEFDTVFCDQNIALERRSQVTTDKCPNIDKSNLKLFNNNCLNNNEIANINEGESDQQNFFAEIFQYESCTLKELARAHSKDIDLDLQEFTEDRKSPILNNVHSPIVKSKSSSPLVFGLETFEKFETIAMPVIEENHDIETAKKIINSQIISKELYTQSHVEPVLCDRDKSLSPILKIKKKNVENVKNDTITKVQNGILTVEDNVLFSSDEEDDINKNKELPLTCALETSFYNEQDLDKTMYVGFQTASNKSIQICSESYNKARSILDDSINDIPLIKLVEVIDNSYNNIEEEKSLNQRNKNENLILNTIDLKKVHTNSLDITQKDFVNSKIVSNNSNFNKDNKQHESGFEDVVITLSNNKTRLSQTLCVKDDKNVKDESIILCQKHVYNKSDDVRFNTECTKEQICPTEQLNIDDQILKEFETNFVVESNYNNNEIGMVIKSTSDIENVNKDYSSDRTVACNVKYEGFKTANNKEIKLSAHGLAKIKNIFEDIDLTDIQFDMDLDNCKKNFINYNINEPSTSKGCMGFEIATNKQIDVSGISLKKPVNHDIKKLNVLDKFNNKAKNININWTNIKPVLNKTYPKLIREDSDLYTDLIYNKNNNKGEKDINVCNETSDLDGNNEIPTFIGFQTASNKPVMISNKALAKSKILFQDIEKDTILDCKSDLSDKFKGFQTASNKLIPISKNALVKSKKILDSVDKICDMDILYPTENIENCKQSEEDIVGLNETSNTETTTEISEKAVAVTKDVFQNMNVKDNKSGNTIRQTSNSNTVSHFKTTSNESVTISNEALIQNRNIIEDKENKNVSFEENKPYTKNNMAQFQGLKTASNKSVKISDNSLRKSRQIFQDMDITDSNYNNIPENKSMSKPSFQGFQTASSKPVHISKAALDKTKYIFKDIDESSNTKMNTNTFVGFKTASDKFVKISEDALSKSRKIFQDMDVGESFDCNMGNKPKELSAFEGFKTASLKPVSISEDAFAKTKSIFKDLNESIDKINTNPSKNNAFAGFQTASNKKVKISEEALLKSRKVFEDMNFNNEQKVKSDDSVFKEPINKSRKLLADIDNNKVPDNAINNRENLDLEDLINTEVIKDLEETLYTEDFYKEETPKCKRSGSPILSCPKAKKRKKNEMPKTVRQINSSGDTDNTRTNNLYTFDENYKKNKCLNLQNVIEIEKISTSEVVIDPFISNFRFDTLFKFEFAGKRNDIDNDTWNIVKIKKLFTDSVNKKIIPEGWIDNHIKLIIWKLLSYEICFPKTMNNICTIKNVLHQLKYRYDRELYNVERPALRKILEKDEVSIKKIVLCVVAIYVEGVNVSSVANPAQNAEVLLTDGWYTIKACTDRMINKLICDGKITIGTKLLIHGAELTNCDQGVSPWEDTSAVRLKIFGNSIRRAKWDTRLGFHGNGAILSHLSSVRPEGGKISRLKVFVARVYPTLYVEKFEDGSTVTRSERLENQYQMKFENERQFQLEKLYEEVEKYSDKESQDSEGLDIEKESFESGSQICKMMKRSRDPSELRAALTESQVHLLQEHASKKREKLIENLQKKIQDLVKKRGLNVNRNVVTLLKLRVADVKNENIIKAMITIWRPNECLIDLIKEGTWIEMYNVVPTAVRYSEIQISAGRQSIFKMSKIKETDKIKSQVQSLKRKSYTIKDLQTPLTTDYNEIDTCGFIFLIEPLNKDYDSTKQLFQNVYLADENKNIIAINFWGGLKKFGFENILDTGQIVSCVNLQKRHGNTKKCIPQFRATEFTYFTKTCKIDHLRLMTEELCNKYSSLDKRKYIEDCVAIKNNFANTKYGNTENISPYRLNNSDYNLTKNKVFIDSPTVNKCTDENLNLTGLDFESTFRLTDTQELSPKTMLRKKKLNEKIAKLEMYGEPPPLKPIHIINKSNIIHNSYKSPLCNSVASVVRKSVNSVASVEKISENISSPLLNNRTFVKNINPVKLNFSHTIETEDPFAEEFDCSPPLSLD</sequence>
<feature type="compositionally biased region" description="Polar residues" evidence="6">
    <location>
        <begin position="1264"/>
        <end position="1273"/>
    </location>
</feature>
<evidence type="ECO:0000256" key="1">
    <source>
        <dbReference type="ARBA" id="ARBA00022737"/>
    </source>
</evidence>
<evidence type="ECO:0000256" key="2">
    <source>
        <dbReference type="ARBA" id="ARBA00022763"/>
    </source>
</evidence>
<dbReference type="Pfam" id="PF00634">
    <property type="entry name" value="BRCA2"/>
    <property type="match status" value="8"/>
</dbReference>
<keyword evidence="5" id="KW-0234">DNA repair</keyword>
<dbReference type="GO" id="GO:0006355">
    <property type="term" value="P:regulation of DNA-templated transcription"/>
    <property type="evidence" value="ECO:0007669"/>
    <property type="project" value="TreeGrafter"/>
</dbReference>
<evidence type="ECO:0008006" key="12">
    <source>
        <dbReference type="Google" id="ProtNLM"/>
    </source>
</evidence>
<evidence type="ECO:0000313" key="11">
    <source>
        <dbReference type="Proteomes" id="UP000838878"/>
    </source>
</evidence>
<evidence type="ECO:0000256" key="5">
    <source>
        <dbReference type="ARBA" id="ARBA00023204"/>
    </source>
</evidence>
<name>A0A8S4HXV3_9NEOP</name>
<dbReference type="PANTHER" id="PTHR11289">
    <property type="entry name" value="BREAST CANCER TYPE 2 SUSCEPTIBILITY PROTEIN BRCA2"/>
    <property type="match status" value="1"/>
</dbReference>
<organism evidence="10 11">
    <name type="scientific">Brenthis ino</name>
    <name type="common">lesser marbled fritillary</name>
    <dbReference type="NCBI Taxonomy" id="405034"/>
    <lineage>
        <taxon>Eukaryota</taxon>
        <taxon>Metazoa</taxon>
        <taxon>Ecdysozoa</taxon>
        <taxon>Arthropoda</taxon>
        <taxon>Hexapoda</taxon>
        <taxon>Insecta</taxon>
        <taxon>Pterygota</taxon>
        <taxon>Neoptera</taxon>
        <taxon>Endopterygota</taxon>
        <taxon>Lepidoptera</taxon>
        <taxon>Glossata</taxon>
        <taxon>Ditrysia</taxon>
        <taxon>Papilionoidea</taxon>
        <taxon>Nymphalidae</taxon>
        <taxon>Heliconiinae</taxon>
        <taxon>Argynnini</taxon>
        <taxon>Brenthis</taxon>
    </lineage>
</organism>
<feature type="domain" description="Breast cancer type 2 susceptibility protein helical" evidence="9">
    <location>
        <begin position="1350"/>
        <end position="1406"/>
    </location>
</feature>
<gene>
    <name evidence="10" type="ORF">BINO364_LOCUS51</name>
</gene>
<dbReference type="InterPro" id="IPR002093">
    <property type="entry name" value="BRCA2_repeat"/>
</dbReference>
<reference evidence="10" key="1">
    <citation type="submission" date="2021-12" db="EMBL/GenBank/DDBJ databases">
        <authorList>
            <person name="Martin H S."/>
        </authorList>
    </citation>
    <scope>NUCLEOTIDE SEQUENCE</scope>
</reference>
<dbReference type="InterPro" id="IPR015525">
    <property type="entry name" value="BRCA2"/>
</dbReference>
<keyword evidence="11" id="KW-1185">Reference proteome</keyword>
<dbReference type="SUPFAM" id="SSF81872">
    <property type="entry name" value="BRCA2 helical domain"/>
    <property type="match status" value="1"/>
</dbReference>